<dbReference type="AlphaFoldDB" id="A0A5B9VXP9"/>
<dbReference type="KEGG" id="agv:OJF2_13840"/>
<accession>A0A5B9VXP9</accession>
<evidence type="ECO:0000313" key="2">
    <source>
        <dbReference type="Proteomes" id="UP000324233"/>
    </source>
</evidence>
<reference evidence="1 2" key="1">
    <citation type="submission" date="2019-08" db="EMBL/GenBank/DDBJ databases">
        <title>Deep-cultivation of Planctomycetes and their phenomic and genomic characterization uncovers novel biology.</title>
        <authorList>
            <person name="Wiegand S."/>
            <person name="Jogler M."/>
            <person name="Boedeker C."/>
            <person name="Pinto D."/>
            <person name="Vollmers J."/>
            <person name="Rivas-Marin E."/>
            <person name="Kohn T."/>
            <person name="Peeters S.H."/>
            <person name="Heuer A."/>
            <person name="Rast P."/>
            <person name="Oberbeckmann S."/>
            <person name="Bunk B."/>
            <person name="Jeske O."/>
            <person name="Meyerdierks A."/>
            <person name="Storesund J.E."/>
            <person name="Kallscheuer N."/>
            <person name="Luecker S."/>
            <person name="Lage O.M."/>
            <person name="Pohl T."/>
            <person name="Merkel B.J."/>
            <person name="Hornburger P."/>
            <person name="Mueller R.-W."/>
            <person name="Bruemmer F."/>
            <person name="Labrenz M."/>
            <person name="Spormann A.M."/>
            <person name="Op den Camp H."/>
            <person name="Overmann J."/>
            <person name="Amann R."/>
            <person name="Jetten M.S.M."/>
            <person name="Mascher T."/>
            <person name="Medema M.H."/>
            <person name="Devos D.P."/>
            <person name="Kaster A.-K."/>
            <person name="Ovreas L."/>
            <person name="Rohde M."/>
            <person name="Galperin M.Y."/>
            <person name="Jogler C."/>
        </authorList>
    </citation>
    <scope>NUCLEOTIDE SEQUENCE [LARGE SCALE GENOMIC DNA]</scope>
    <source>
        <strain evidence="1 2">OJF2</strain>
    </source>
</reference>
<sequence length="397" mass="41558">MFHFRRKVRRTPPRAFRPGIEGGLEERVVMSTMSLRQYVGTSVALLRNPSARLARNVNLPPFAKDAPRWNREFRTIHAAVTQTLRGGKAVNVVTVDGTRYRVQLGYIANTIATSQNDQAGGTYTQTTTSAASIIQPSSYPQPVGVVRAYAMPDGKVGIIVDGSTANTELTINPLPAAQRKGYAHSYAYGQANQGHLMNVGQITVNSGQIGTIEGFHSADLSGPITIGGTSTVDRIAFNSIQPGASINMGGTLNTLDVLQGINLNTGSSLSIGRDLNLLNVGGDINLSNGSQFLIGRDLGAILQPPKGTGSGSNVLSLNQSLVGTTSTVQEPSVGAFIQGGINIGPGSAFVIGRQVDTPMYVIGNVTGASRLVIPATGPNAIINNVPTAIINIGSVTQ</sequence>
<name>A0A5B9VXP9_9BACT</name>
<protein>
    <submittedName>
        <fullName evidence="1">Uncharacterized protein</fullName>
    </submittedName>
</protein>
<organism evidence="1 2">
    <name type="scientific">Aquisphaera giovannonii</name>
    <dbReference type="NCBI Taxonomy" id="406548"/>
    <lineage>
        <taxon>Bacteria</taxon>
        <taxon>Pseudomonadati</taxon>
        <taxon>Planctomycetota</taxon>
        <taxon>Planctomycetia</taxon>
        <taxon>Isosphaerales</taxon>
        <taxon>Isosphaeraceae</taxon>
        <taxon>Aquisphaera</taxon>
    </lineage>
</organism>
<proteinExistence type="predicted"/>
<dbReference type="OrthoDB" id="259937at2"/>
<dbReference type="Proteomes" id="UP000324233">
    <property type="component" value="Chromosome"/>
</dbReference>
<dbReference type="EMBL" id="CP042997">
    <property type="protein sequence ID" value="QEH32899.1"/>
    <property type="molecule type" value="Genomic_DNA"/>
</dbReference>
<dbReference type="RefSeq" id="WP_148592421.1">
    <property type="nucleotide sequence ID" value="NZ_CP042997.1"/>
</dbReference>
<gene>
    <name evidence="1" type="ORF">OJF2_13840</name>
</gene>
<evidence type="ECO:0000313" key="1">
    <source>
        <dbReference type="EMBL" id="QEH32899.1"/>
    </source>
</evidence>
<keyword evidence="2" id="KW-1185">Reference proteome</keyword>